<keyword evidence="2" id="KW-1185">Reference proteome</keyword>
<sequence length="48" mass="5192">MDGTESEKVNGIDIWQLDGVSGNFMIITDYGGPKFRVSVDGSVGTRIE</sequence>
<accession>A0ABR6WHI3</accession>
<organism evidence="1 2">
    <name type="scientific">Acetobacterium tundrae</name>
    <dbReference type="NCBI Taxonomy" id="132932"/>
    <lineage>
        <taxon>Bacteria</taxon>
        <taxon>Bacillati</taxon>
        <taxon>Bacillota</taxon>
        <taxon>Clostridia</taxon>
        <taxon>Eubacteriales</taxon>
        <taxon>Eubacteriaceae</taxon>
        <taxon>Acetobacterium</taxon>
    </lineage>
</organism>
<protein>
    <recommendedName>
        <fullName evidence="3">PepSY domain-containing protein</fullName>
    </recommendedName>
</protein>
<name>A0ABR6WHI3_9FIRM</name>
<proteinExistence type="predicted"/>
<dbReference type="RefSeq" id="WP_186843641.1">
    <property type="nucleotide sequence ID" value="NZ_RXYB01000003.1"/>
</dbReference>
<gene>
    <name evidence="1" type="ORF">GH807_02410</name>
</gene>
<comment type="caution">
    <text evidence="1">The sequence shown here is derived from an EMBL/GenBank/DDBJ whole genome shotgun (WGS) entry which is preliminary data.</text>
</comment>
<dbReference type="EMBL" id="WJBB01000002">
    <property type="protein sequence ID" value="MBC3795908.1"/>
    <property type="molecule type" value="Genomic_DNA"/>
</dbReference>
<evidence type="ECO:0000313" key="2">
    <source>
        <dbReference type="Proteomes" id="UP000653358"/>
    </source>
</evidence>
<evidence type="ECO:0000313" key="1">
    <source>
        <dbReference type="EMBL" id="MBC3795908.1"/>
    </source>
</evidence>
<reference evidence="1 2" key="1">
    <citation type="journal article" date="2020" name="mSystems">
        <title>Defining Genomic and Predicted Metabolic Features of the Acetobacterium Genus.</title>
        <authorList>
            <person name="Ross D.E."/>
            <person name="Marshall C.W."/>
            <person name="Gulliver D."/>
            <person name="May H.D."/>
            <person name="Norman R.S."/>
        </authorList>
    </citation>
    <scope>NUCLEOTIDE SEQUENCE [LARGE SCALE GENOMIC DNA]</scope>
    <source>
        <strain evidence="1 2">DSM 9173</strain>
    </source>
</reference>
<evidence type="ECO:0008006" key="3">
    <source>
        <dbReference type="Google" id="ProtNLM"/>
    </source>
</evidence>
<dbReference type="Proteomes" id="UP000653358">
    <property type="component" value="Unassembled WGS sequence"/>
</dbReference>